<dbReference type="InterPro" id="IPR011055">
    <property type="entry name" value="Dup_hybrid_motif"/>
</dbReference>
<keyword evidence="4" id="KW-0378">Hydrolase</keyword>
<dbReference type="InterPro" id="IPR050570">
    <property type="entry name" value="Cell_wall_metabolism_enzyme"/>
</dbReference>
<dbReference type="EMBL" id="FQVL01000003">
    <property type="protein sequence ID" value="SHE81875.1"/>
    <property type="molecule type" value="Genomic_DNA"/>
</dbReference>
<organism evidence="4 5">
    <name type="scientific">Seinonella peptonophila</name>
    <dbReference type="NCBI Taxonomy" id="112248"/>
    <lineage>
        <taxon>Bacteria</taxon>
        <taxon>Bacillati</taxon>
        <taxon>Bacillota</taxon>
        <taxon>Bacilli</taxon>
        <taxon>Bacillales</taxon>
        <taxon>Thermoactinomycetaceae</taxon>
        <taxon>Seinonella</taxon>
    </lineage>
</organism>
<evidence type="ECO:0000313" key="4">
    <source>
        <dbReference type="EMBL" id="SHE81875.1"/>
    </source>
</evidence>
<proteinExistence type="predicted"/>
<dbReference type="SUPFAM" id="SSF51261">
    <property type="entry name" value="Duplicated hybrid motif"/>
    <property type="match status" value="1"/>
</dbReference>
<reference evidence="4 5" key="1">
    <citation type="submission" date="2016-11" db="EMBL/GenBank/DDBJ databases">
        <authorList>
            <person name="Jaros S."/>
            <person name="Januszkiewicz K."/>
            <person name="Wedrychowicz H."/>
        </authorList>
    </citation>
    <scope>NUCLEOTIDE SEQUENCE [LARGE SCALE GENOMIC DNA]</scope>
    <source>
        <strain evidence="4 5">DSM 44666</strain>
    </source>
</reference>
<accession>A0A1M4WKZ5</accession>
<dbReference type="Pfam" id="PF01551">
    <property type="entry name" value="Peptidase_M23"/>
    <property type="match status" value="1"/>
</dbReference>
<keyword evidence="1 2" id="KW-0732">Signal</keyword>
<evidence type="ECO:0000256" key="2">
    <source>
        <dbReference type="SAM" id="SignalP"/>
    </source>
</evidence>
<dbReference type="RefSeq" id="WP_073154347.1">
    <property type="nucleotide sequence ID" value="NZ_FQVL01000003.1"/>
</dbReference>
<gene>
    <name evidence="4" type="ORF">SAMN05444392_103268</name>
</gene>
<sequence length="323" mass="36983">MWKKCIVLILILSIQSITINTSFGAELESEQLLRKIALKTKTPWSYLAAVYRFEQNRFKRAKQKNQSPTLHISNEQWAGLWNPNLQDSNPDTIRYFQGIGRDGDGDQKAGRNNFLDQLYSVARFLGSQGTSDDHIRHQLWLFYQHPVTVDVITHMAKVFQKFGSTKLTTNRFPLSLQSHYSYRDNWGASRGFGGRRSHEGNDIFADYGTPVLSTCYGYVELIGWNRFGGWRIGIRDTENRYHYFAHLGKFSSKITKGTIVKPGDQLGVVGSSGYGPPGTSGKFPPHLHYGIYRFTGKTTYAFDPFPLLKKWELKEKKKLSHLD</sequence>
<dbReference type="Gene3D" id="2.70.70.10">
    <property type="entry name" value="Glucose Permease (Domain IIA)"/>
    <property type="match status" value="1"/>
</dbReference>
<feature type="signal peptide" evidence="2">
    <location>
        <begin position="1"/>
        <end position="24"/>
    </location>
</feature>
<dbReference type="PANTHER" id="PTHR21666">
    <property type="entry name" value="PEPTIDASE-RELATED"/>
    <property type="match status" value="1"/>
</dbReference>
<dbReference type="AlphaFoldDB" id="A0A1M4WKZ5"/>
<keyword evidence="5" id="KW-1185">Reference proteome</keyword>
<evidence type="ECO:0000259" key="3">
    <source>
        <dbReference type="Pfam" id="PF01551"/>
    </source>
</evidence>
<protein>
    <submittedName>
        <fullName evidence="4">Murein DD-endopeptidase MepM and murein hydrolase activator NlpD, contain LysM domain</fullName>
    </submittedName>
</protein>
<dbReference type="PANTHER" id="PTHR21666:SF289">
    <property type="entry name" value="L-ALA--D-GLU ENDOPEPTIDASE"/>
    <property type="match status" value="1"/>
</dbReference>
<dbReference type="InterPro" id="IPR016047">
    <property type="entry name" value="M23ase_b-sheet_dom"/>
</dbReference>
<evidence type="ECO:0000256" key="1">
    <source>
        <dbReference type="ARBA" id="ARBA00022729"/>
    </source>
</evidence>
<dbReference type="Proteomes" id="UP000184476">
    <property type="component" value="Unassembled WGS sequence"/>
</dbReference>
<dbReference type="GO" id="GO:0004222">
    <property type="term" value="F:metalloendopeptidase activity"/>
    <property type="evidence" value="ECO:0007669"/>
    <property type="project" value="TreeGrafter"/>
</dbReference>
<feature type="domain" description="M23ase beta-sheet core" evidence="3">
    <location>
        <begin position="197"/>
        <end position="293"/>
    </location>
</feature>
<dbReference type="STRING" id="112248.SAMN05444392_103268"/>
<evidence type="ECO:0000313" key="5">
    <source>
        <dbReference type="Proteomes" id="UP000184476"/>
    </source>
</evidence>
<feature type="chain" id="PRO_5012183372" evidence="2">
    <location>
        <begin position="25"/>
        <end position="323"/>
    </location>
</feature>
<dbReference type="OrthoDB" id="9810477at2"/>
<dbReference type="CDD" id="cd12797">
    <property type="entry name" value="M23_peptidase"/>
    <property type="match status" value="1"/>
</dbReference>
<name>A0A1M4WKZ5_9BACL</name>